<organism evidence="2 3">
    <name type="scientific">Cyclocybe aegerita</name>
    <name type="common">Black poplar mushroom</name>
    <name type="synonym">Agrocybe aegerita</name>
    <dbReference type="NCBI Taxonomy" id="1973307"/>
    <lineage>
        <taxon>Eukaryota</taxon>
        <taxon>Fungi</taxon>
        <taxon>Dikarya</taxon>
        <taxon>Basidiomycota</taxon>
        <taxon>Agaricomycotina</taxon>
        <taxon>Agaricomycetes</taxon>
        <taxon>Agaricomycetidae</taxon>
        <taxon>Agaricales</taxon>
        <taxon>Agaricineae</taxon>
        <taxon>Bolbitiaceae</taxon>
        <taxon>Cyclocybe</taxon>
    </lineage>
</organism>
<keyword evidence="1" id="KW-0812">Transmembrane</keyword>
<feature type="transmembrane region" description="Helical" evidence="1">
    <location>
        <begin position="90"/>
        <end position="109"/>
    </location>
</feature>
<dbReference type="OrthoDB" id="3005290at2759"/>
<feature type="transmembrane region" description="Helical" evidence="1">
    <location>
        <begin position="20"/>
        <end position="39"/>
    </location>
</feature>
<feature type="transmembrane region" description="Helical" evidence="1">
    <location>
        <begin position="168"/>
        <end position="192"/>
    </location>
</feature>
<evidence type="ECO:0000313" key="2">
    <source>
        <dbReference type="EMBL" id="CAA7269385.1"/>
    </source>
</evidence>
<keyword evidence="3" id="KW-1185">Reference proteome</keyword>
<keyword evidence="1" id="KW-1133">Transmembrane helix</keyword>
<protein>
    <submittedName>
        <fullName evidence="2">Uncharacterized protein</fullName>
    </submittedName>
</protein>
<sequence>MDVGPFTFASVLDYVPYWSLFGSAAVWGITVAQFFRFFFRNRDPLALKVLVVLLGILETANQLCMSYVVIQVFNKWLSGVGFYQSLNFTVLFFALLSITAVLSEGFFLMQFAEACGKHKRAVLLSGAPFVLLQIALPIVVRIEARKPSDSVHTAFVVLDSVFYAPNKFVLAALVASASLNTILFVGLSALLWKTYMADGSAAWRKQPMFVKLLTMGHSTGFWVAAYSWAVVVMQILATTKINKLRFAGYVQALPALYCTSVLASLNVCDDLASGGWSFRSASSRQLQSTTLPIQETLVFQDNATFGVSTVGHGY</sequence>
<reference evidence="2 3" key="1">
    <citation type="submission" date="2020-01" db="EMBL/GenBank/DDBJ databases">
        <authorList>
            <person name="Gupta K D."/>
        </authorList>
    </citation>
    <scope>NUCLEOTIDE SEQUENCE [LARGE SCALE GENOMIC DNA]</scope>
</reference>
<dbReference type="EMBL" id="CACVBS010000078">
    <property type="protein sequence ID" value="CAA7269385.1"/>
    <property type="molecule type" value="Genomic_DNA"/>
</dbReference>
<feature type="transmembrane region" description="Helical" evidence="1">
    <location>
        <begin position="46"/>
        <end position="70"/>
    </location>
</feature>
<comment type="caution">
    <text evidence="2">The sequence shown here is derived from an EMBL/GenBank/DDBJ whole genome shotgun (WGS) entry which is preliminary data.</text>
</comment>
<dbReference type="AlphaFoldDB" id="A0A8S0W404"/>
<feature type="transmembrane region" description="Helical" evidence="1">
    <location>
        <begin position="121"/>
        <end position="140"/>
    </location>
</feature>
<name>A0A8S0W404_CYCAE</name>
<keyword evidence="1" id="KW-0472">Membrane</keyword>
<proteinExistence type="predicted"/>
<evidence type="ECO:0000313" key="3">
    <source>
        <dbReference type="Proteomes" id="UP000467700"/>
    </source>
</evidence>
<evidence type="ECO:0000256" key="1">
    <source>
        <dbReference type="SAM" id="Phobius"/>
    </source>
</evidence>
<dbReference type="Proteomes" id="UP000467700">
    <property type="component" value="Unassembled WGS sequence"/>
</dbReference>
<accession>A0A8S0W404</accession>
<feature type="transmembrane region" description="Helical" evidence="1">
    <location>
        <begin position="212"/>
        <end position="236"/>
    </location>
</feature>
<gene>
    <name evidence="2" type="ORF">AAE3_LOCUS11651</name>
</gene>